<dbReference type="InterPro" id="IPR017896">
    <property type="entry name" value="4Fe4S_Fe-S-bd"/>
</dbReference>
<comment type="subunit">
    <text evidence="6">NDH-1 is composed of 14 different subunits. Subunits NuoA, H, J, K, L, M, N constitute the membrane sector of the complex.</text>
</comment>
<dbReference type="PROSITE" id="PS51379">
    <property type="entry name" value="4FE4S_FER_2"/>
    <property type="match status" value="2"/>
</dbReference>
<dbReference type="Pfam" id="PF12838">
    <property type="entry name" value="Fer4_7"/>
    <property type="match status" value="1"/>
</dbReference>
<feature type="binding site" evidence="6">
    <location>
        <position position="128"/>
    </location>
    <ligand>
        <name>[4Fe-4S] cluster</name>
        <dbReference type="ChEBI" id="CHEBI:49883"/>
        <label>2</label>
    </ligand>
</feature>
<name>A0A432MMN5_9BACT</name>
<gene>
    <name evidence="6" type="primary">nuoI</name>
    <name evidence="9" type="ORF">TsocGM_07575</name>
</gene>
<dbReference type="GO" id="GO:0051539">
    <property type="term" value="F:4 iron, 4 sulfur cluster binding"/>
    <property type="evidence" value="ECO:0007669"/>
    <property type="project" value="UniProtKB-KW"/>
</dbReference>
<feature type="binding site" evidence="6">
    <location>
        <position position="125"/>
    </location>
    <ligand>
        <name>[4Fe-4S] cluster</name>
        <dbReference type="ChEBI" id="CHEBI:49883"/>
        <label>2</label>
    </ligand>
</feature>
<feature type="domain" description="4Fe-4S ferredoxin-type" evidence="8">
    <location>
        <begin position="113"/>
        <end position="142"/>
    </location>
</feature>
<feature type="binding site" evidence="6">
    <location>
        <position position="132"/>
    </location>
    <ligand>
        <name>[4Fe-4S] cluster</name>
        <dbReference type="ChEBI" id="CHEBI:49883"/>
        <label>1</label>
    </ligand>
</feature>
<accession>A0A432MMN5</accession>
<dbReference type="EC" id="7.1.1.-" evidence="6"/>
<dbReference type="EMBL" id="RYZH01000011">
    <property type="protein sequence ID" value="RUL88376.1"/>
    <property type="molecule type" value="Genomic_DNA"/>
</dbReference>
<dbReference type="PROSITE" id="PS00198">
    <property type="entry name" value="4FE4S_FER_1"/>
    <property type="match status" value="1"/>
</dbReference>
<comment type="similarity">
    <text evidence="6">Belongs to the complex I 23 kDa subunit family.</text>
</comment>
<feature type="binding site" evidence="6">
    <location>
        <position position="79"/>
    </location>
    <ligand>
        <name>[4Fe-4S] cluster</name>
        <dbReference type="ChEBI" id="CHEBI:49883"/>
        <label>1</label>
    </ligand>
</feature>
<keyword evidence="6" id="KW-0830">Ubiquinone</keyword>
<keyword evidence="1 6" id="KW-0004">4Fe-4S</keyword>
<keyword evidence="10" id="KW-1185">Reference proteome</keyword>
<comment type="subcellular location">
    <subcellularLocation>
        <location evidence="6">Cell membrane</location>
        <topology evidence="6">Peripheral membrane protein</topology>
    </subcellularLocation>
</comment>
<evidence type="ECO:0000256" key="4">
    <source>
        <dbReference type="ARBA" id="ARBA00023004"/>
    </source>
</evidence>
<dbReference type="Proteomes" id="UP000280296">
    <property type="component" value="Unassembled WGS sequence"/>
</dbReference>
<dbReference type="GO" id="GO:0050136">
    <property type="term" value="F:NADH dehydrogenase (quinone) (non-electrogenic) activity"/>
    <property type="evidence" value="ECO:0007669"/>
    <property type="project" value="UniProtKB-UniRule"/>
</dbReference>
<evidence type="ECO:0000256" key="5">
    <source>
        <dbReference type="ARBA" id="ARBA00023014"/>
    </source>
</evidence>
<keyword evidence="6" id="KW-0520">NAD</keyword>
<reference evidence="9 10" key="2">
    <citation type="submission" date="2019-01" db="EMBL/GenBank/DDBJ databases">
        <title>Tautonia sociabilis, a novel thermotolerant planctomycete of Isosphaeraceae family, isolated from a 4000 m deep subterranean habitat.</title>
        <authorList>
            <person name="Kovaleva O.L."/>
            <person name="Elcheninov A.G."/>
            <person name="Van Heerden E."/>
            <person name="Toshchakov S.V."/>
            <person name="Novikov A."/>
            <person name="Bonch-Osmolovskaya E.A."/>
            <person name="Kublanov I.V."/>
        </authorList>
    </citation>
    <scope>NUCLEOTIDE SEQUENCE [LARGE SCALE GENOMIC DNA]</scope>
    <source>
        <strain evidence="9 10">GM2012</strain>
    </source>
</reference>
<evidence type="ECO:0000256" key="6">
    <source>
        <dbReference type="HAMAP-Rule" id="MF_01351"/>
    </source>
</evidence>
<proteinExistence type="inferred from homology"/>
<evidence type="ECO:0000256" key="7">
    <source>
        <dbReference type="SAM" id="MobiDB-lite"/>
    </source>
</evidence>
<dbReference type="GO" id="GO:0005886">
    <property type="term" value="C:plasma membrane"/>
    <property type="evidence" value="ECO:0007669"/>
    <property type="project" value="UniProtKB-SubCell"/>
</dbReference>
<reference evidence="9 10" key="1">
    <citation type="submission" date="2018-12" db="EMBL/GenBank/DDBJ databases">
        <authorList>
            <person name="Toschakov S.V."/>
        </authorList>
    </citation>
    <scope>NUCLEOTIDE SEQUENCE [LARGE SCALE GENOMIC DNA]</scope>
    <source>
        <strain evidence="9 10">GM2012</strain>
    </source>
</reference>
<evidence type="ECO:0000256" key="3">
    <source>
        <dbReference type="ARBA" id="ARBA00022737"/>
    </source>
</evidence>
<comment type="caution">
    <text evidence="9">The sequence shown here is derived from an EMBL/GenBank/DDBJ whole genome shotgun (WGS) entry which is preliminary data.</text>
</comment>
<protein>
    <recommendedName>
        <fullName evidence="6">NADH-quinone oxidoreductase subunit I</fullName>
        <ecNumber evidence="6">7.1.1.-</ecNumber>
    </recommendedName>
    <alternativeName>
        <fullName evidence="6">NADH dehydrogenase I subunit I</fullName>
    </alternativeName>
    <alternativeName>
        <fullName evidence="6">NDH-1 subunit I</fullName>
    </alternativeName>
</protein>
<dbReference type="AlphaFoldDB" id="A0A432MMN5"/>
<keyword evidence="2 6" id="KW-0479">Metal-binding</keyword>
<feature type="binding site" evidence="6">
    <location>
        <position position="89"/>
    </location>
    <ligand>
        <name>[4Fe-4S] cluster</name>
        <dbReference type="ChEBI" id="CHEBI:49883"/>
        <label>2</label>
    </ligand>
</feature>
<comment type="function">
    <text evidence="6">NDH-1 shuttles electrons from NADH, via FMN and iron-sulfur (Fe-S) centers, to quinones in the respiratory chain. The immediate electron acceptor for the enzyme in this species is believed to be ubiquinone. Couples the redox reaction to proton translocation (for every two electrons transferred, four hydrogen ions are translocated across the cytoplasmic membrane), and thus conserves the redox energy in a proton gradient.</text>
</comment>
<comment type="cofactor">
    <cofactor evidence="6">
        <name>[4Fe-4S] cluster</name>
        <dbReference type="ChEBI" id="CHEBI:49883"/>
    </cofactor>
    <text evidence="6">Binds 2 [4Fe-4S] clusters per subunit.</text>
</comment>
<feature type="binding site" evidence="6">
    <location>
        <position position="85"/>
    </location>
    <ligand>
        <name>[4Fe-4S] cluster</name>
        <dbReference type="ChEBI" id="CHEBI:49883"/>
        <label>1</label>
    </ligand>
</feature>
<comment type="catalytic activity">
    <reaction evidence="6">
        <text>a quinone + NADH + 5 H(+)(in) = a quinol + NAD(+) + 4 H(+)(out)</text>
        <dbReference type="Rhea" id="RHEA:57888"/>
        <dbReference type="ChEBI" id="CHEBI:15378"/>
        <dbReference type="ChEBI" id="CHEBI:24646"/>
        <dbReference type="ChEBI" id="CHEBI:57540"/>
        <dbReference type="ChEBI" id="CHEBI:57945"/>
        <dbReference type="ChEBI" id="CHEBI:132124"/>
    </reaction>
</comment>
<dbReference type="NCBIfam" id="TIGR01971">
    <property type="entry name" value="NuoI"/>
    <property type="match status" value="1"/>
</dbReference>
<feature type="region of interest" description="Disordered" evidence="7">
    <location>
        <begin position="170"/>
        <end position="209"/>
    </location>
</feature>
<keyword evidence="6" id="KW-0874">Quinone</keyword>
<evidence type="ECO:0000256" key="2">
    <source>
        <dbReference type="ARBA" id="ARBA00022723"/>
    </source>
</evidence>
<sequence>MKPDDPNLKRVEPPKLTLLEKTYLPQILGGLAVTGRHILGSAIGGKAVTVQYPEEQHVPTANYRGVHRLNKDEQGRVKCVACMLCATACPAHCIDIVGATAPEDWPDREKYPESFVIDELRCIYCGMCEEACPVDAIELTGLYDITGLSREELIYDKAKLLSVFDMTKDAEPMKTGNPPASLPVPTSPLDPEGPGPRTTVPAAQLPSRS</sequence>
<dbReference type="PANTHER" id="PTHR10849">
    <property type="entry name" value="NADH DEHYDROGENASE UBIQUINONE IRON-SULFUR PROTEIN 8, MITOCHONDRIAL"/>
    <property type="match status" value="1"/>
</dbReference>
<feature type="binding site" evidence="6">
    <location>
        <position position="82"/>
    </location>
    <ligand>
        <name>[4Fe-4S] cluster</name>
        <dbReference type="ChEBI" id="CHEBI:49883"/>
        <label>1</label>
    </ligand>
</feature>
<feature type="compositionally biased region" description="Pro residues" evidence="7">
    <location>
        <begin position="180"/>
        <end position="194"/>
    </location>
</feature>
<evidence type="ECO:0000313" key="10">
    <source>
        <dbReference type="Proteomes" id="UP000280296"/>
    </source>
</evidence>
<dbReference type="RefSeq" id="WP_126724703.1">
    <property type="nucleotide sequence ID" value="NZ_RYZH01000011.1"/>
</dbReference>
<dbReference type="InterPro" id="IPR017900">
    <property type="entry name" value="4Fe4S_Fe_S_CS"/>
</dbReference>
<keyword evidence="6" id="KW-0472">Membrane</keyword>
<keyword evidence="4 6" id="KW-0408">Iron</keyword>
<dbReference type="InterPro" id="IPR010226">
    <property type="entry name" value="NADH_quinone_OxRdtase_chainI"/>
</dbReference>
<dbReference type="HAMAP" id="MF_01351">
    <property type="entry name" value="NDH1_NuoI"/>
    <property type="match status" value="1"/>
</dbReference>
<keyword evidence="6" id="KW-1278">Translocase</keyword>
<dbReference type="SUPFAM" id="SSF54862">
    <property type="entry name" value="4Fe-4S ferredoxins"/>
    <property type="match status" value="1"/>
</dbReference>
<dbReference type="GO" id="GO:0005506">
    <property type="term" value="F:iron ion binding"/>
    <property type="evidence" value="ECO:0007669"/>
    <property type="project" value="UniProtKB-UniRule"/>
</dbReference>
<keyword evidence="3" id="KW-0677">Repeat</keyword>
<organism evidence="9 10">
    <name type="scientific">Tautonia sociabilis</name>
    <dbReference type="NCBI Taxonomy" id="2080755"/>
    <lineage>
        <taxon>Bacteria</taxon>
        <taxon>Pseudomonadati</taxon>
        <taxon>Planctomycetota</taxon>
        <taxon>Planctomycetia</taxon>
        <taxon>Isosphaerales</taxon>
        <taxon>Isosphaeraceae</taxon>
        <taxon>Tautonia</taxon>
    </lineage>
</organism>
<evidence type="ECO:0000259" key="8">
    <source>
        <dbReference type="PROSITE" id="PS51379"/>
    </source>
</evidence>
<dbReference type="GO" id="GO:0048038">
    <property type="term" value="F:quinone binding"/>
    <property type="evidence" value="ECO:0007669"/>
    <property type="project" value="UniProtKB-KW"/>
</dbReference>
<keyword evidence="6" id="KW-1003">Cell membrane</keyword>
<dbReference type="Gene3D" id="3.30.70.3270">
    <property type="match status" value="1"/>
</dbReference>
<evidence type="ECO:0000313" key="9">
    <source>
        <dbReference type="EMBL" id="RUL88376.1"/>
    </source>
</evidence>
<evidence type="ECO:0000256" key="1">
    <source>
        <dbReference type="ARBA" id="ARBA00022485"/>
    </source>
</evidence>
<feature type="domain" description="4Fe-4S ferredoxin-type" evidence="8">
    <location>
        <begin position="67"/>
        <end position="99"/>
    </location>
</feature>
<dbReference type="OrthoDB" id="9803192at2"/>
<keyword evidence="5 6" id="KW-0411">Iron-sulfur</keyword>
<feature type="binding site" evidence="6">
    <location>
        <position position="122"/>
    </location>
    <ligand>
        <name>[4Fe-4S] cluster</name>
        <dbReference type="ChEBI" id="CHEBI:49883"/>
        <label>2</label>
    </ligand>
</feature>